<name>A0AAN7U550_9MYCE</name>
<evidence type="ECO:0000313" key="5">
    <source>
        <dbReference type="Proteomes" id="UP001344447"/>
    </source>
</evidence>
<keyword evidence="2" id="KW-0732">Signal</keyword>
<evidence type="ECO:0000256" key="1">
    <source>
        <dbReference type="ARBA" id="ARBA00023157"/>
    </source>
</evidence>
<accession>A0AAN7U550</accession>
<proteinExistence type="predicted"/>
<dbReference type="InterPro" id="IPR023346">
    <property type="entry name" value="Lysozyme-like_dom_sf"/>
</dbReference>
<dbReference type="InterPro" id="IPR001916">
    <property type="entry name" value="Glyco_hydro_22"/>
</dbReference>
<dbReference type="PANTHER" id="PTHR11407:SF63">
    <property type="entry name" value="LYSOZYME C"/>
    <property type="match status" value="1"/>
</dbReference>
<dbReference type="Gene3D" id="1.10.530.10">
    <property type="match status" value="1"/>
</dbReference>
<evidence type="ECO:0000256" key="2">
    <source>
        <dbReference type="SAM" id="SignalP"/>
    </source>
</evidence>
<dbReference type="AlphaFoldDB" id="A0AAN7U550"/>
<comment type="caution">
    <text evidence="4">The sequence shown here is derived from an EMBL/GenBank/DDBJ whole genome shotgun (WGS) entry which is preliminary data.</text>
</comment>
<dbReference type="Pfam" id="PF01464">
    <property type="entry name" value="SLT"/>
    <property type="match status" value="1"/>
</dbReference>
<organism evidence="4 5">
    <name type="scientific">Dictyostelium firmibasis</name>
    <dbReference type="NCBI Taxonomy" id="79012"/>
    <lineage>
        <taxon>Eukaryota</taxon>
        <taxon>Amoebozoa</taxon>
        <taxon>Evosea</taxon>
        <taxon>Eumycetozoa</taxon>
        <taxon>Dictyostelia</taxon>
        <taxon>Dictyosteliales</taxon>
        <taxon>Dictyosteliaceae</taxon>
        <taxon>Dictyostelium</taxon>
    </lineage>
</organism>
<protein>
    <recommendedName>
        <fullName evidence="3">Transglycosylase SLT domain-containing protein</fullName>
    </recommendedName>
</protein>
<evidence type="ECO:0000313" key="4">
    <source>
        <dbReference type="EMBL" id="KAK5579030.1"/>
    </source>
</evidence>
<feature type="domain" description="Transglycosylase SLT" evidence="3">
    <location>
        <begin position="48"/>
        <end position="105"/>
    </location>
</feature>
<gene>
    <name evidence="4" type="ORF">RB653_008708</name>
</gene>
<keyword evidence="5" id="KW-1185">Reference proteome</keyword>
<sequence length="179" mass="18761">MFKKLSLIGCFAALAASYVNGQAYSCSQITSLAQQYFNSTSVLDMVCISFYESSWNPQAVNPSGATGLWQIMEDHCQGICQGICTDQQSLFDPNINAQCALAVLEAQGLYAWTTYDDGDCTSWDACSNDDSLTGSYTYSGSNTGTASGSGSGSVSGTYTGYSGSVSGTGSGASNRPEYL</sequence>
<dbReference type="PANTHER" id="PTHR11407">
    <property type="entry name" value="LYSOZYME C"/>
    <property type="match status" value="1"/>
</dbReference>
<feature type="signal peptide" evidence="2">
    <location>
        <begin position="1"/>
        <end position="21"/>
    </location>
</feature>
<dbReference type="SUPFAM" id="SSF53955">
    <property type="entry name" value="Lysozyme-like"/>
    <property type="match status" value="1"/>
</dbReference>
<dbReference type="GO" id="GO:0003796">
    <property type="term" value="F:lysozyme activity"/>
    <property type="evidence" value="ECO:0007669"/>
    <property type="project" value="TreeGrafter"/>
</dbReference>
<keyword evidence="1" id="KW-1015">Disulfide bond</keyword>
<feature type="chain" id="PRO_5042897173" description="Transglycosylase SLT domain-containing protein" evidence="2">
    <location>
        <begin position="22"/>
        <end position="179"/>
    </location>
</feature>
<evidence type="ECO:0000259" key="3">
    <source>
        <dbReference type="Pfam" id="PF01464"/>
    </source>
</evidence>
<dbReference type="InterPro" id="IPR008258">
    <property type="entry name" value="Transglycosylase_SLT_dom_1"/>
</dbReference>
<dbReference type="EMBL" id="JAVFKY010000003">
    <property type="protein sequence ID" value="KAK5579030.1"/>
    <property type="molecule type" value="Genomic_DNA"/>
</dbReference>
<dbReference type="Proteomes" id="UP001344447">
    <property type="component" value="Unassembled WGS sequence"/>
</dbReference>
<reference evidence="4 5" key="1">
    <citation type="submission" date="2023-11" db="EMBL/GenBank/DDBJ databases">
        <title>Dfirmibasis_genome.</title>
        <authorList>
            <person name="Edelbroek B."/>
            <person name="Kjellin J."/>
            <person name="Jerlstrom-Hultqvist J."/>
            <person name="Soderbom F."/>
        </authorList>
    </citation>
    <scope>NUCLEOTIDE SEQUENCE [LARGE SCALE GENOMIC DNA]</scope>
    <source>
        <strain evidence="4 5">TNS-C-14</strain>
    </source>
</reference>